<keyword evidence="2" id="KW-1185">Reference proteome</keyword>
<protein>
    <recommendedName>
        <fullName evidence="3">T9SS type A sorting domain-containing protein</fullName>
    </recommendedName>
</protein>
<dbReference type="InterPro" id="IPR025667">
    <property type="entry name" value="SprB_repeat"/>
</dbReference>
<evidence type="ECO:0000313" key="2">
    <source>
        <dbReference type="Proteomes" id="UP000515344"/>
    </source>
</evidence>
<dbReference type="EMBL" id="CP060007">
    <property type="protein sequence ID" value="QNA43249.1"/>
    <property type="molecule type" value="Genomic_DNA"/>
</dbReference>
<evidence type="ECO:0008006" key="3">
    <source>
        <dbReference type="Google" id="ProtNLM"/>
    </source>
</evidence>
<reference evidence="2" key="1">
    <citation type="submission" date="2020-08" db="EMBL/GenBank/DDBJ databases">
        <title>Lacibacter sp. S13-6-6 genome sequencing.</title>
        <authorList>
            <person name="Jin L."/>
        </authorList>
    </citation>
    <scope>NUCLEOTIDE SEQUENCE [LARGE SCALE GENOMIC DNA]</scope>
    <source>
        <strain evidence="2">S13-6-6</strain>
    </source>
</reference>
<dbReference type="Proteomes" id="UP000515344">
    <property type="component" value="Chromosome"/>
</dbReference>
<sequence length="1742" mass="178278">MNISTARCNIHYTQTKINWCNGLTSNIKQNLTLLFLNLLIFSFSAIGQLPLNNGNADKWNPLNANSFLYIGQHAGAADAEITHVPNEWNTIQTGTLISNSNVQFTLDAMNPIRSLVVNTKFAPPAAADLDQLRNGGIGEAPTPNNWVNGNAGPENSHFIESWSIPYRMRITGLTNNTSHNIIIEWDIMGSSGTKHAIDYITHFQNLGSNTLHSSLFGHNAEVVNPGFGLTVSSTNTWTIPTPSSAGSPVAGQPTNSFNTLNLKDFTIYNGTITAMSYVSEGDLTADNSKTRLSITFTANFSGGANTVILGWGGHIASQSDWGIGESASDISGSPYHTRLIELDGSGGNQDRSLKADAVVVPPGCNITSPDLCPLTTSSTASASLTNSAGVTTSYTWSLVGANTAGATLTGSLSGSVGSGVTAIPGVGISAPVGGFAAGTSFTVQLFVSRTFSGIAFTSTCTKTVNITTGATATATANPTAIDIRTAAHNTTLNVSVSPGSIGDYDLLWTEDGAGSLDFNNIVSPVYTAAPADQGQTITFNVTLTPKAGTTGLCPNNATVTVPVNGTATCVVTCLTNCTPCAGSVSTFRGPLNEPASATTFYDWNIVSGDATITGADNEQNVTVTAGLTNYRLELTITYANPALNQAPCGIDVTVGDVLASDDHTNVSCFGGSNGSVTVTFSGGTAPYEVNFNGGGFAAQTSPKTYTGLAAGAYTWVVRDANGCEESGSETVTQPSDLLASDDHANVSCFGGSNGSVTVTFSGGTAPYEVNFNGGGFAAQTSPKTYTGLAAGAYTWVVRDANGCEESGSETVTQPSDLLASDDHANVSCFGGSNGSVTVTFSGGTAPYEVNFNGGGFAAQTSPKTYTGLAAGAYTWVVRDANGCEESGSETVTQPSDVLASDDHANVSCFGGSNGSVTVTFSGGTAPYEVNFNGGGFAAQTSPKTYTGLAAGAYTWVVRDANGCEESGSETVTQPSDLLASDDHANVSCFGGSNGSVTVTFSGGTAPYEVNFNGGGFAAQTSPKTYTGLAAGAYTWVVRDANGCEESGSETVTQPSDLLASDDHANVSCFGGSNGSVTVTFSGGTAPYEVNFNGGGFAAQTSPKTYTGLAAGAYTWVVRDANGCEESGSETVTQPSDVLASDDHANVSCFGGSNGSVTVTFSGGTAPYEVNFNGGGFAAQTSPKTYTGLAAGAYTWVVRDANGCEESGSETVTQPSDLLASDDHANVSCFGGSNGSVTVTFSGGTAPYEVNFNGGGFAAQTSPKTYTGLAAGAYTWVVRDANGCEESGSETVTQPSDVLASDDHANVSCFGGSNGSVTVTFSGGTAPYEVNFNGGGFAAQTSPKTYTGLAAGAYTWVVRDANGCEESGSETVTQPDALSCSLTTPSIPVCGTSGSTVSGTVSGGTGPYTCSASFDATGVNAGWVVTNCEVVAGVITVTYTSGGVANTVLTVTVTDANNCTSNCTVTLTCDGGKGCTPGFWKTHPDLWDNCSDGVVQAIPGASCTGTGTIGNFTPGADFTTSTPFVAYFGITNNGCGGGCRINNLPSTMGAAMAAAGGSCNKLARTAVAALLNAAVFGADYLDATGFASFADLYNAIKNGFNTCTYEPLATNLDNANNQDHSLCSGLPGTILTSSIVSGRVNLNNEVTLNASRQITVQAYPNPFNSEINFRFISPESGYANLEVYDMVGRKLSIVYSGHVDANVQRTVTYRVPVSQQVPMIYRLTVNGKAVVGKLLPGDRNNNY</sequence>
<name>A0A7G5XCP6_9BACT</name>
<dbReference type="InterPro" id="IPR043504">
    <property type="entry name" value="Peptidase_S1_PA_chymotrypsin"/>
</dbReference>
<proteinExistence type="predicted"/>
<dbReference type="Gene3D" id="2.40.10.10">
    <property type="entry name" value="Trypsin-like serine proteases"/>
    <property type="match status" value="5"/>
</dbReference>
<gene>
    <name evidence="1" type="ORF">H4075_14315</name>
</gene>
<evidence type="ECO:0000313" key="1">
    <source>
        <dbReference type="EMBL" id="QNA43249.1"/>
    </source>
</evidence>
<organism evidence="1 2">
    <name type="scientific">Lacibacter sediminis</name>
    <dbReference type="NCBI Taxonomy" id="2760713"/>
    <lineage>
        <taxon>Bacteria</taxon>
        <taxon>Pseudomonadati</taxon>
        <taxon>Bacteroidota</taxon>
        <taxon>Chitinophagia</taxon>
        <taxon>Chitinophagales</taxon>
        <taxon>Chitinophagaceae</taxon>
        <taxon>Lacibacter</taxon>
    </lineage>
</organism>
<dbReference type="RefSeq" id="WP_182801514.1">
    <property type="nucleotide sequence ID" value="NZ_CP060007.1"/>
</dbReference>
<accession>A0A7G5XCP6</accession>
<dbReference type="KEGG" id="lacs:H4075_14315"/>
<dbReference type="Pfam" id="PF13573">
    <property type="entry name" value="SprB"/>
    <property type="match status" value="9"/>
</dbReference>